<evidence type="ECO:0000256" key="1">
    <source>
        <dbReference type="SAM" id="SignalP"/>
    </source>
</evidence>
<name>A0A3D9AZM7_9FLAO</name>
<protein>
    <recommendedName>
        <fullName evidence="4">DUF4252 domain-containing protein</fullName>
    </recommendedName>
</protein>
<dbReference type="RefSeq" id="WP_115928936.1">
    <property type="nucleotide sequence ID" value="NZ_QNVV01000013.1"/>
</dbReference>
<keyword evidence="3" id="KW-1185">Reference proteome</keyword>
<dbReference type="AlphaFoldDB" id="A0A3D9AZM7"/>
<proteinExistence type="predicted"/>
<feature type="signal peptide" evidence="1">
    <location>
        <begin position="1"/>
        <end position="19"/>
    </location>
</feature>
<evidence type="ECO:0000313" key="3">
    <source>
        <dbReference type="Proteomes" id="UP000256257"/>
    </source>
</evidence>
<evidence type="ECO:0000313" key="2">
    <source>
        <dbReference type="EMBL" id="REC46406.1"/>
    </source>
</evidence>
<organism evidence="2 3">
    <name type="scientific">Chryseobacterium pennipullorum</name>
    <dbReference type="NCBI Taxonomy" id="2258963"/>
    <lineage>
        <taxon>Bacteria</taxon>
        <taxon>Pseudomonadati</taxon>
        <taxon>Bacteroidota</taxon>
        <taxon>Flavobacteriia</taxon>
        <taxon>Flavobacteriales</taxon>
        <taxon>Weeksellaceae</taxon>
        <taxon>Chryseobacterium group</taxon>
        <taxon>Chryseobacterium</taxon>
    </lineage>
</organism>
<feature type="chain" id="PRO_5017711011" description="DUF4252 domain-containing protein" evidence="1">
    <location>
        <begin position="20"/>
        <end position="168"/>
    </location>
</feature>
<dbReference type="EMBL" id="QNVV01000013">
    <property type="protein sequence ID" value="REC46406.1"/>
    <property type="molecule type" value="Genomic_DNA"/>
</dbReference>
<dbReference type="OrthoDB" id="1256243at2"/>
<reference evidence="2 3" key="1">
    <citation type="submission" date="2018-06" db="EMBL/GenBank/DDBJ databases">
        <title>Novel Chryseobacterium species.</title>
        <authorList>
            <person name="Newman J."/>
            <person name="Hugo C."/>
            <person name="Oosthuizen L."/>
            <person name="Charimba G."/>
        </authorList>
    </citation>
    <scope>NUCLEOTIDE SEQUENCE [LARGE SCALE GENOMIC DNA]</scope>
    <source>
        <strain evidence="2 3">7_F195</strain>
    </source>
</reference>
<dbReference type="Proteomes" id="UP000256257">
    <property type="component" value="Unassembled WGS sequence"/>
</dbReference>
<keyword evidence="1" id="KW-0732">Signal</keyword>
<evidence type="ECO:0008006" key="4">
    <source>
        <dbReference type="Google" id="ProtNLM"/>
    </source>
</evidence>
<sequence>MMKNIFFSLAFMTSQFIFAQSGNRFAINDVLIKFPKEVELRDLNKVAGQYFFVDKAKSNIQVSVKNADKMEFYNAAFTKTELLDAFYRWDFDYWKTNSIGGEVKEISKDLDKNQILWEVTLKEGKTIFLFGILEDKLISISIHNARLSDEEQINFVTKVYRQISKYKK</sequence>
<gene>
    <name evidence="2" type="ORF">DRF67_14090</name>
</gene>
<accession>A0A3D9AZM7</accession>
<comment type="caution">
    <text evidence="2">The sequence shown here is derived from an EMBL/GenBank/DDBJ whole genome shotgun (WGS) entry which is preliminary data.</text>
</comment>